<dbReference type="GO" id="GO:0016740">
    <property type="term" value="F:transferase activity"/>
    <property type="evidence" value="ECO:0007669"/>
    <property type="project" value="UniProtKB-ARBA"/>
</dbReference>
<dbReference type="SUPFAM" id="SSF55681">
    <property type="entry name" value="Class II aaRS and biotin synthetases"/>
    <property type="match status" value="1"/>
</dbReference>
<evidence type="ECO:0000313" key="2">
    <source>
        <dbReference type="EMBL" id="SES63069.1"/>
    </source>
</evidence>
<dbReference type="Proteomes" id="UP000243819">
    <property type="component" value="Unassembled WGS sequence"/>
</dbReference>
<dbReference type="GO" id="GO:0140096">
    <property type="term" value="F:catalytic activity, acting on a protein"/>
    <property type="evidence" value="ECO:0007669"/>
    <property type="project" value="UniProtKB-ARBA"/>
</dbReference>
<dbReference type="PANTHER" id="PTHR43679">
    <property type="entry name" value="OCTANOYLTRANSFERASE LIPM-RELATED"/>
    <property type="match status" value="1"/>
</dbReference>
<protein>
    <submittedName>
        <fullName evidence="2">Lipoate-protein ligase A</fullName>
    </submittedName>
</protein>
<evidence type="ECO:0000313" key="3">
    <source>
        <dbReference type="Proteomes" id="UP000243819"/>
    </source>
</evidence>
<dbReference type="EMBL" id="FOIF01000001">
    <property type="protein sequence ID" value="SES63069.1"/>
    <property type="molecule type" value="Genomic_DNA"/>
</dbReference>
<accession>A0A1H9Y2K7</accession>
<dbReference type="InterPro" id="IPR045864">
    <property type="entry name" value="aa-tRNA-synth_II/BPL/LPL"/>
</dbReference>
<dbReference type="STRING" id="1120990.SAMN03080614_1001112"/>
<feature type="domain" description="BPL/LPL catalytic" evidence="1">
    <location>
        <begin position="28"/>
        <end position="236"/>
    </location>
</feature>
<dbReference type="PANTHER" id="PTHR43679:SF2">
    <property type="entry name" value="OCTANOYL-[GCVH]:PROTEIN N-OCTANOYLTRANSFERASE"/>
    <property type="match status" value="1"/>
</dbReference>
<reference evidence="3" key="1">
    <citation type="submission" date="2016-10" db="EMBL/GenBank/DDBJ databases">
        <authorList>
            <person name="Varghese N."/>
            <person name="Submissions S."/>
        </authorList>
    </citation>
    <scope>NUCLEOTIDE SEQUENCE [LARGE SCALE GENOMIC DNA]</scope>
    <source>
        <strain evidence="3">DSM 13577</strain>
    </source>
</reference>
<dbReference type="PROSITE" id="PS51733">
    <property type="entry name" value="BPL_LPL_CATALYTIC"/>
    <property type="match status" value="1"/>
</dbReference>
<dbReference type="GO" id="GO:0016874">
    <property type="term" value="F:ligase activity"/>
    <property type="evidence" value="ECO:0007669"/>
    <property type="project" value="UniProtKB-KW"/>
</dbReference>
<gene>
    <name evidence="2" type="ORF">SAMN03080614_1001112</name>
</gene>
<dbReference type="RefSeq" id="WP_091347825.1">
    <property type="nucleotide sequence ID" value="NZ_FOIF01000001.1"/>
</dbReference>
<evidence type="ECO:0000259" key="1">
    <source>
        <dbReference type="PROSITE" id="PS51733"/>
    </source>
</evidence>
<dbReference type="OrthoDB" id="9788148at2"/>
<proteinExistence type="predicted"/>
<organism evidence="2 3">
    <name type="scientific">Anaerobranca gottschalkii DSM 13577</name>
    <dbReference type="NCBI Taxonomy" id="1120990"/>
    <lineage>
        <taxon>Bacteria</taxon>
        <taxon>Bacillati</taxon>
        <taxon>Bacillota</taxon>
        <taxon>Clostridia</taxon>
        <taxon>Eubacteriales</taxon>
        <taxon>Proteinivoracaceae</taxon>
        <taxon>Anaerobranca</taxon>
    </lineage>
</organism>
<dbReference type="CDD" id="cd16443">
    <property type="entry name" value="LplA"/>
    <property type="match status" value="1"/>
</dbReference>
<name>A0A1H9Y2K7_9FIRM</name>
<dbReference type="Pfam" id="PF21948">
    <property type="entry name" value="LplA-B_cat"/>
    <property type="match status" value="1"/>
</dbReference>
<dbReference type="InterPro" id="IPR050664">
    <property type="entry name" value="Octanoyltrans_LipM/LipL"/>
</dbReference>
<keyword evidence="3" id="KW-1185">Reference proteome</keyword>
<keyword evidence="2" id="KW-0436">Ligase</keyword>
<sequence>MRLLDTGISCGYYNMALDEAILQLRAEGKSPDTLRFYRWDVPTVSIGYFQKVEKEINVNYCSQRGYKIVRRPTGGRAVFHNDELTYSFITGKGNPLIIKDVITSYREISKGLLAGLNSLGIPVTTQDKGVDLKVVDSAACFDTPSWYEIVLNGKKIIGSAQTRIKDGLLQHGSLLFSFDIEENLNILNLKEGQREKVEKILKGKATSLSNEGYNYNFNELKEVLAEKMAENFSTKGYWGELTEEEKELAEKLYREKYSTESWNFKK</sequence>
<dbReference type="AlphaFoldDB" id="A0A1H9Y2K7"/>
<dbReference type="InterPro" id="IPR004143">
    <property type="entry name" value="BPL_LPL_catalytic"/>
</dbReference>
<dbReference type="Gene3D" id="3.30.930.10">
    <property type="entry name" value="Bira Bifunctional Protein, Domain 2"/>
    <property type="match status" value="1"/>
</dbReference>
<dbReference type="GO" id="GO:0009249">
    <property type="term" value="P:protein lipoylation"/>
    <property type="evidence" value="ECO:0007669"/>
    <property type="project" value="UniProtKB-ARBA"/>
</dbReference>